<reference evidence="2" key="2">
    <citation type="submission" date="2015-01" db="EMBL/GenBank/DDBJ databases">
        <title>Evolutionary Origins and Diversification of the Mycorrhizal Mutualists.</title>
        <authorList>
            <consortium name="DOE Joint Genome Institute"/>
            <consortium name="Mycorrhizal Genomics Consortium"/>
            <person name="Kohler A."/>
            <person name="Kuo A."/>
            <person name="Nagy L.G."/>
            <person name="Floudas D."/>
            <person name="Copeland A."/>
            <person name="Barry K.W."/>
            <person name="Cichocki N."/>
            <person name="Veneault-Fourrey C."/>
            <person name="LaButti K."/>
            <person name="Lindquist E.A."/>
            <person name="Lipzen A."/>
            <person name="Lundell T."/>
            <person name="Morin E."/>
            <person name="Murat C."/>
            <person name="Riley R."/>
            <person name="Ohm R."/>
            <person name="Sun H."/>
            <person name="Tunlid A."/>
            <person name="Henrissat B."/>
            <person name="Grigoriev I.V."/>
            <person name="Hibbett D.S."/>
            <person name="Martin F."/>
        </authorList>
    </citation>
    <scope>NUCLEOTIDE SEQUENCE [LARGE SCALE GENOMIC DNA]</scope>
    <source>
        <strain evidence="2">h7</strain>
    </source>
</reference>
<accession>A0A0C3CES4</accession>
<keyword evidence="2" id="KW-1185">Reference proteome</keyword>
<evidence type="ECO:0000313" key="1">
    <source>
        <dbReference type="EMBL" id="KIM42689.1"/>
    </source>
</evidence>
<reference evidence="1 2" key="1">
    <citation type="submission" date="2014-04" db="EMBL/GenBank/DDBJ databases">
        <authorList>
            <consortium name="DOE Joint Genome Institute"/>
            <person name="Kuo A."/>
            <person name="Gay G."/>
            <person name="Dore J."/>
            <person name="Kohler A."/>
            <person name="Nagy L.G."/>
            <person name="Floudas D."/>
            <person name="Copeland A."/>
            <person name="Barry K.W."/>
            <person name="Cichocki N."/>
            <person name="Veneault-Fourrey C."/>
            <person name="LaButti K."/>
            <person name="Lindquist E.A."/>
            <person name="Lipzen A."/>
            <person name="Lundell T."/>
            <person name="Morin E."/>
            <person name="Murat C."/>
            <person name="Sun H."/>
            <person name="Tunlid A."/>
            <person name="Henrissat B."/>
            <person name="Grigoriev I.V."/>
            <person name="Hibbett D.S."/>
            <person name="Martin F."/>
            <person name="Nordberg H.P."/>
            <person name="Cantor M.N."/>
            <person name="Hua S.X."/>
        </authorList>
    </citation>
    <scope>NUCLEOTIDE SEQUENCE [LARGE SCALE GENOMIC DNA]</scope>
    <source>
        <strain evidence="2">h7</strain>
    </source>
</reference>
<sequence length="97" mass="10315">ADIQSELILSPEMTAAGAWARHSIPNLLGNFSASTTPVQLVPHRGISEYIKAIPDGSKEVLWRTSIGTGGEGGNAIAFDPVWIAGKPCIMHDFTGNR</sequence>
<gene>
    <name evidence="1" type="ORF">M413DRAFT_35678</name>
</gene>
<dbReference type="Proteomes" id="UP000053424">
    <property type="component" value="Unassembled WGS sequence"/>
</dbReference>
<dbReference type="EMBL" id="KN831777">
    <property type="protein sequence ID" value="KIM42689.1"/>
    <property type="molecule type" value="Genomic_DNA"/>
</dbReference>
<dbReference type="AlphaFoldDB" id="A0A0C3CES4"/>
<name>A0A0C3CES4_HEBCY</name>
<organism evidence="1 2">
    <name type="scientific">Hebeloma cylindrosporum</name>
    <dbReference type="NCBI Taxonomy" id="76867"/>
    <lineage>
        <taxon>Eukaryota</taxon>
        <taxon>Fungi</taxon>
        <taxon>Dikarya</taxon>
        <taxon>Basidiomycota</taxon>
        <taxon>Agaricomycotina</taxon>
        <taxon>Agaricomycetes</taxon>
        <taxon>Agaricomycetidae</taxon>
        <taxon>Agaricales</taxon>
        <taxon>Agaricineae</taxon>
        <taxon>Hymenogastraceae</taxon>
        <taxon>Hebeloma</taxon>
    </lineage>
</organism>
<feature type="non-terminal residue" evidence="1">
    <location>
        <position position="1"/>
    </location>
</feature>
<dbReference type="HOGENOM" id="CLU_2352248_0_0_1"/>
<evidence type="ECO:0000313" key="2">
    <source>
        <dbReference type="Proteomes" id="UP000053424"/>
    </source>
</evidence>
<proteinExistence type="predicted"/>
<feature type="non-terminal residue" evidence="1">
    <location>
        <position position="97"/>
    </location>
</feature>
<dbReference type="OrthoDB" id="3047804at2759"/>
<protein>
    <submittedName>
        <fullName evidence="1">Uncharacterized protein</fullName>
    </submittedName>
</protein>